<dbReference type="EMBL" id="JBHTEY010000004">
    <property type="protein sequence ID" value="MFC7613926.1"/>
    <property type="molecule type" value="Genomic_DNA"/>
</dbReference>
<dbReference type="Proteomes" id="UP001596512">
    <property type="component" value="Unassembled WGS sequence"/>
</dbReference>
<dbReference type="SUPFAM" id="SSF55166">
    <property type="entry name" value="Hedgehog/DD-peptidase"/>
    <property type="match status" value="1"/>
</dbReference>
<dbReference type="Gene3D" id="3.30.1380.10">
    <property type="match status" value="1"/>
</dbReference>
<accession>A0ABW2TM70</accession>
<dbReference type="Gene3D" id="1.10.101.10">
    <property type="entry name" value="PGBD-like superfamily/PGBD"/>
    <property type="match status" value="1"/>
</dbReference>
<feature type="domain" description="Peptidoglycan binding-like" evidence="1">
    <location>
        <begin position="105"/>
        <end position="160"/>
    </location>
</feature>
<organism evidence="3 4">
    <name type="scientific">Actinokineospora soli</name>
    <dbReference type="NCBI Taxonomy" id="1048753"/>
    <lineage>
        <taxon>Bacteria</taxon>
        <taxon>Bacillati</taxon>
        <taxon>Actinomycetota</taxon>
        <taxon>Actinomycetes</taxon>
        <taxon>Pseudonocardiales</taxon>
        <taxon>Pseudonocardiaceae</taxon>
        <taxon>Actinokineospora</taxon>
    </lineage>
</organism>
<dbReference type="InterPro" id="IPR002477">
    <property type="entry name" value="Peptidoglycan-bd-like"/>
</dbReference>
<dbReference type="InterPro" id="IPR036365">
    <property type="entry name" value="PGBD-like_sf"/>
</dbReference>
<evidence type="ECO:0000259" key="1">
    <source>
        <dbReference type="Pfam" id="PF01471"/>
    </source>
</evidence>
<dbReference type="InterPro" id="IPR039561">
    <property type="entry name" value="Peptidase_M15C"/>
</dbReference>
<dbReference type="InterPro" id="IPR009045">
    <property type="entry name" value="Zn_M74/Hedgehog-like"/>
</dbReference>
<dbReference type="SUPFAM" id="SSF47090">
    <property type="entry name" value="PGBD-like"/>
    <property type="match status" value="1"/>
</dbReference>
<keyword evidence="4" id="KW-1185">Reference proteome</keyword>
<protein>
    <submittedName>
        <fullName evidence="3">Peptidoglycan-binding protein</fullName>
    </submittedName>
</protein>
<evidence type="ECO:0000259" key="2">
    <source>
        <dbReference type="Pfam" id="PF13539"/>
    </source>
</evidence>
<proteinExistence type="predicted"/>
<dbReference type="InterPro" id="IPR036366">
    <property type="entry name" value="PGBDSf"/>
</dbReference>
<dbReference type="Pfam" id="PF01471">
    <property type="entry name" value="PG_binding_1"/>
    <property type="match status" value="1"/>
</dbReference>
<sequence length="162" mass="17027">MGRERRAAEAGECHGWAFRPIAGTNVLSNHASGTAIDLNAPTHPQGKFGTVPGHLRDDITAKAASLGLRWGGNFTGSRVDEMHFEVLPGGGGGSSARPTLRRGSTGPVVRELQTLLNRGGAGLVVDGLFGPRTDAAVRQFQRRHGLAVDGIVGRMTWAKLLG</sequence>
<reference evidence="4" key="1">
    <citation type="journal article" date="2019" name="Int. J. Syst. Evol. Microbiol.">
        <title>The Global Catalogue of Microorganisms (GCM) 10K type strain sequencing project: providing services to taxonomists for standard genome sequencing and annotation.</title>
        <authorList>
            <consortium name="The Broad Institute Genomics Platform"/>
            <consortium name="The Broad Institute Genome Sequencing Center for Infectious Disease"/>
            <person name="Wu L."/>
            <person name="Ma J."/>
        </authorList>
    </citation>
    <scope>NUCLEOTIDE SEQUENCE [LARGE SCALE GENOMIC DNA]</scope>
    <source>
        <strain evidence="4">JCM 17695</strain>
    </source>
</reference>
<gene>
    <name evidence="3" type="ORF">ACFQV2_10565</name>
</gene>
<evidence type="ECO:0000313" key="3">
    <source>
        <dbReference type="EMBL" id="MFC7613926.1"/>
    </source>
</evidence>
<feature type="domain" description="Peptidase M15C" evidence="2">
    <location>
        <begin position="23"/>
        <end position="86"/>
    </location>
</feature>
<dbReference type="Pfam" id="PF13539">
    <property type="entry name" value="Peptidase_M15_4"/>
    <property type="match status" value="1"/>
</dbReference>
<comment type="caution">
    <text evidence="3">The sequence shown here is derived from an EMBL/GenBank/DDBJ whole genome shotgun (WGS) entry which is preliminary data.</text>
</comment>
<name>A0ABW2TM70_9PSEU</name>
<evidence type="ECO:0000313" key="4">
    <source>
        <dbReference type="Proteomes" id="UP001596512"/>
    </source>
</evidence>